<name>A0A6A3IXB9_9STRA</name>
<gene>
    <name evidence="1" type="ORF">PR001_g23293</name>
    <name evidence="2" type="ORF">PR002_g13798</name>
    <name evidence="3" type="ORF">PR003_g24165</name>
</gene>
<accession>A0A6A3IXB9</accession>
<dbReference type="Proteomes" id="UP000434957">
    <property type="component" value="Unassembled WGS sequence"/>
</dbReference>
<dbReference type="EMBL" id="QXFT01002665">
    <property type="protein sequence ID" value="KAE9294834.1"/>
    <property type="molecule type" value="Genomic_DNA"/>
</dbReference>
<dbReference type="EMBL" id="QXFU01000929">
    <property type="protein sequence ID" value="KAE9015939.1"/>
    <property type="molecule type" value="Genomic_DNA"/>
</dbReference>
<keyword evidence="5" id="KW-1185">Reference proteome</keyword>
<evidence type="ECO:0000313" key="5">
    <source>
        <dbReference type="Proteomes" id="UP000434957"/>
    </source>
</evidence>
<evidence type="ECO:0000313" key="2">
    <source>
        <dbReference type="EMBL" id="KAE9015939.1"/>
    </source>
</evidence>
<dbReference type="EMBL" id="QXFV01002734">
    <property type="protein sequence ID" value="KAE8984013.1"/>
    <property type="molecule type" value="Genomic_DNA"/>
</dbReference>
<sequence length="82" mass="8388">MTSIPALLSPGVIAIPAASPPVSSPEDDVAVAAAGVVPAPWAWSVSGADSVGAVAWLRVADAGEQGDDMTTGWEGRTWSWQW</sequence>
<evidence type="ECO:0000313" key="3">
    <source>
        <dbReference type="EMBL" id="KAE9294834.1"/>
    </source>
</evidence>
<comment type="caution">
    <text evidence="1">The sequence shown here is derived from an EMBL/GenBank/DDBJ whole genome shotgun (WGS) entry which is preliminary data.</text>
</comment>
<protein>
    <submittedName>
        <fullName evidence="1">Uncharacterized protein</fullName>
    </submittedName>
</protein>
<dbReference type="AlphaFoldDB" id="A0A6A3IXB9"/>
<proteinExistence type="predicted"/>
<dbReference type="Proteomes" id="UP000429607">
    <property type="component" value="Unassembled WGS sequence"/>
</dbReference>
<organism evidence="1 4">
    <name type="scientific">Phytophthora rubi</name>
    <dbReference type="NCBI Taxonomy" id="129364"/>
    <lineage>
        <taxon>Eukaryota</taxon>
        <taxon>Sar</taxon>
        <taxon>Stramenopiles</taxon>
        <taxon>Oomycota</taxon>
        <taxon>Peronosporomycetes</taxon>
        <taxon>Peronosporales</taxon>
        <taxon>Peronosporaceae</taxon>
        <taxon>Phytophthora</taxon>
    </lineage>
</organism>
<evidence type="ECO:0000313" key="4">
    <source>
        <dbReference type="Proteomes" id="UP000429607"/>
    </source>
</evidence>
<reference evidence="4 6" key="1">
    <citation type="submission" date="2018-09" db="EMBL/GenBank/DDBJ databases">
        <title>Genomic investigation of the strawberry pathogen Phytophthora fragariae indicates pathogenicity is determined by transcriptional variation in three key races.</title>
        <authorList>
            <person name="Adams T.M."/>
            <person name="Armitage A.D."/>
            <person name="Sobczyk M.K."/>
            <person name="Bates H.J."/>
            <person name="Dunwell J.M."/>
            <person name="Nellist C.F."/>
            <person name="Harrison R.J."/>
        </authorList>
    </citation>
    <scope>NUCLEOTIDE SEQUENCE [LARGE SCALE GENOMIC DNA]</scope>
    <source>
        <strain evidence="1 4">SCRP249</strain>
        <strain evidence="2 6">SCRP324</strain>
        <strain evidence="3 5">SCRP333</strain>
    </source>
</reference>
<evidence type="ECO:0000313" key="1">
    <source>
        <dbReference type="EMBL" id="KAE8984013.1"/>
    </source>
</evidence>
<evidence type="ECO:0000313" key="6">
    <source>
        <dbReference type="Proteomes" id="UP000435112"/>
    </source>
</evidence>
<dbReference type="Proteomes" id="UP000435112">
    <property type="component" value="Unassembled WGS sequence"/>
</dbReference>